<evidence type="ECO:0000313" key="1">
    <source>
        <dbReference type="EMBL" id="ARN19263.1"/>
    </source>
</evidence>
<proteinExistence type="predicted"/>
<dbReference type="InterPro" id="IPR029069">
    <property type="entry name" value="HotDog_dom_sf"/>
</dbReference>
<gene>
    <name evidence="1" type="ORF">A4W93_04675</name>
</gene>
<dbReference type="STRING" id="946333.A4W93_04675"/>
<dbReference type="RefSeq" id="WP_085749519.1">
    <property type="nucleotide sequence ID" value="NZ_BSPR01000002.1"/>
</dbReference>
<organism evidence="1 2">
    <name type="scientific">Piscinibacter gummiphilus</name>
    <dbReference type="NCBI Taxonomy" id="946333"/>
    <lineage>
        <taxon>Bacteria</taxon>
        <taxon>Pseudomonadati</taxon>
        <taxon>Pseudomonadota</taxon>
        <taxon>Betaproteobacteria</taxon>
        <taxon>Burkholderiales</taxon>
        <taxon>Sphaerotilaceae</taxon>
        <taxon>Piscinibacter</taxon>
    </lineage>
</organism>
<sequence length="146" mass="15823">MNDAVPEGFAPLKRGGPYFSQLGPLYSRRDEFDMVVLGLRVTEAHTNMIGITHGGMLVTYADGALGINLSVARGVPRSFVTVHLSNDFIDSGRPGDWLEAHVRIRKMGKRLSFADCELKVGDKTLLRSNGVFASINPPGEPVPNDG</sequence>
<dbReference type="KEGG" id="rgu:A4W93_04675"/>
<dbReference type="AlphaFoldDB" id="A0A1W6L4S3"/>
<name>A0A1W6L4S3_9BURK</name>
<dbReference type="EMBL" id="CP015118">
    <property type="protein sequence ID" value="ARN19263.1"/>
    <property type="molecule type" value="Genomic_DNA"/>
</dbReference>
<dbReference type="SUPFAM" id="SSF54637">
    <property type="entry name" value="Thioesterase/thiol ester dehydrase-isomerase"/>
    <property type="match status" value="1"/>
</dbReference>
<dbReference type="CDD" id="cd03443">
    <property type="entry name" value="PaaI_thioesterase"/>
    <property type="match status" value="1"/>
</dbReference>
<dbReference type="Pfam" id="PF03061">
    <property type="entry name" value="4HBT"/>
    <property type="match status" value="1"/>
</dbReference>
<dbReference type="OrthoDB" id="7060041at2"/>
<accession>A0A1W6L4S3</accession>
<dbReference type="Proteomes" id="UP000193427">
    <property type="component" value="Chromosome"/>
</dbReference>
<dbReference type="Gene3D" id="3.10.129.10">
    <property type="entry name" value="Hotdog Thioesterase"/>
    <property type="match status" value="1"/>
</dbReference>
<protein>
    <submittedName>
        <fullName evidence="1">Uncharacterized protein</fullName>
    </submittedName>
</protein>
<keyword evidence="2" id="KW-1185">Reference proteome</keyword>
<dbReference type="InterPro" id="IPR006683">
    <property type="entry name" value="Thioestr_dom"/>
</dbReference>
<reference evidence="1 2" key="1">
    <citation type="submission" date="2016-04" db="EMBL/GenBank/DDBJ databases">
        <title>Complete genome sequence of natural rubber-degrading, novel Gram-negative bacterium, Rhizobacter gummiphilus strain NS21.</title>
        <authorList>
            <person name="Tabata M."/>
            <person name="Kasai D."/>
            <person name="Fukuda M."/>
        </authorList>
    </citation>
    <scope>NUCLEOTIDE SEQUENCE [LARGE SCALE GENOMIC DNA]</scope>
    <source>
        <strain evidence="1 2">NS21</strain>
    </source>
</reference>
<dbReference type="GO" id="GO:0016790">
    <property type="term" value="F:thiolester hydrolase activity"/>
    <property type="evidence" value="ECO:0007669"/>
    <property type="project" value="UniProtKB-ARBA"/>
</dbReference>
<evidence type="ECO:0000313" key="2">
    <source>
        <dbReference type="Proteomes" id="UP000193427"/>
    </source>
</evidence>